<gene>
    <name evidence="6" type="ORF">BN381_30037</name>
</gene>
<dbReference type="PANTHER" id="PTHR42847:SF4">
    <property type="entry name" value="ALKANESULFONATE MONOOXYGENASE-RELATED"/>
    <property type="match status" value="1"/>
</dbReference>
<dbReference type="Pfam" id="PF00296">
    <property type="entry name" value="Bac_luciferase"/>
    <property type="match status" value="1"/>
</dbReference>
<evidence type="ECO:0000313" key="6">
    <source>
        <dbReference type="EMBL" id="CCM63841.1"/>
    </source>
</evidence>
<proteinExistence type="predicted"/>
<dbReference type="SUPFAM" id="SSF51679">
    <property type="entry name" value="Bacterial luciferase-like"/>
    <property type="match status" value="1"/>
</dbReference>
<evidence type="ECO:0000313" key="7">
    <source>
        <dbReference type="Proteomes" id="UP000018291"/>
    </source>
</evidence>
<reference evidence="6 7" key="1">
    <citation type="journal article" date="2013" name="ISME J.">
        <title>Metabolic model for the filamentous 'Candidatus Microthrix parvicella' based on genomic and metagenomic analyses.</title>
        <authorList>
            <person name="Jon McIlroy S."/>
            <person name="Kristiansen R."/>
            <person name="Albertsen M."/>
            <person name="Michael Karst S."/>
            <person name="Rossetti S."/>
            <person name="Lund Nielsen J."/>
            <person name="Tandoi V."/>
            <person name="James Seviour R."/>
            <person name="Nielsen P.H."/>
        </authorList>
    </citation>
    <scope>NUCLEOTIDE SEQUENCE [LARGE SCALE GENOMIC DNA]</scope>
    <source>
        <strain evidence="6 7">RN1</strain>
    </source>
</reference>
<dbReference type="NCBIfam" id="TIGR03619">
    <property type="entry name" value="F420_Rv2161c"/>
    <property type="match status" value="1"/>
</dbReference>
<evidence type="ECO:0000256" key="4">
    <source>
        <dbReference type="ARBA" id="ARBA00023033"/>
    </source>
</evidence>
<organism evidence="6 7">
    <name type="scientific">Candidatus Neomicrothrix parvicella RN1</name>
    <dbReference type="NCBI Taxonomy" id="1229780"/>
    <lineage>
        <taxon>Bacteria</taxon>
        <taxon>Bacillati</taxon>
        <taxon>Actinomycetota</taxon>
        <taxon>Acidimicrobiia</taxon>
        <taxon>Acidimicrobiales</taxon>
        <taxon>Microthrixaceae</taxon>
        <taxon>Candidatus Neomicrothrix</taxon>
    </lineage>
</organism>
<dbReference type="Gene3D" id="3.20.20.30">
    <property type="entry name" value="Luciferase-like domain"/>
    <property type="match status" value="1"/>
</dbReference>
<comment type="caution">
    <text evidence="6">The sequence shown here is derived from an EMBL/GenBank/DDBJ whole genome shotgun (WGS) entry which is preliminary data.</text>
</comment>
<dbReference type="InterPro" id="IPR019921">
    <property type="entry name" value="Lucif-like_OxRdtase_Rv2161c"/>
</dbReference>
<sequence length="291" mass="31521">MSIDAGIQVGVVYPQIELNGDPEAVRSLADAVEAQGYRHLVAYDHVLGADHANREPELTGPYDEDDPFHDPFVLFAYLAGRSETLEFASGILILPQRQTALVAKQAADLAVLSGDRFRMGVGVGWNPVEYDALGEDFSTRGRRADEQIGLLRRYWSERTVSFAGRFDRVDRAGILPRPLQPVPVWIGGFGDASLRRAVALGDGFIFGGPRIGVQRSWERLKDLLHEAGRPLDGFGAEYLILSNKGPGDVAAKVQQWRASGGTHAGIVTMGLGLDSTEAHIDYLGLVAAALS</sequence>
<protein>
    <submittedName>
        <fullName evidence="6">Putative F420-dependent oxidoreductase</fullName>
    </submittedName>
</protein>
<dbReference type="HOGENOM" id="CLU_027853_7_1_11"/>
<evidence type="ECO:0000256" key="2">
    <source>
        <dbReference type="ARBA" id="ARBA00022643"/>
    </source>
</evidence>
<dbReference type="GO" id="GO:0046306">
    <property type="term" value="P:alkanesulfonate catabolic process"/>
    <property type="evidence" value="ECO:0007669"/>
    <property type="project" value="TreeGrafter"/>
</dbReference>
<feature type="domain" description="Luciferase-like" evidence="5">
    <location>
        <begin position="20"/>
        <end position="233"/>
    </location>
</feature>
<dbReference type="RefSeq" id="WP_012227051.1">
    <property type="nucleotide sequence ID" value="NZ_HG422565.1"/>
</dbReference>
<dbReference type="AlphaFoldDB" id="R4Z3J2"/>
<dbReference type="Proteomes" id="UP000018291">
    <property type="component" value="Unassembled WGS sequence"/>
</dbReference>
<evidence type="ECO:0000256" key="3">
    <source>
        <dbReference type="ARBA" id="ARBA00023002"/>
    </source>
</evidence>
<dbReference type="InterPro" id="IPR011251">
    <property type="entry name" value="Luciferase-like_dom"/>
</dbReference>
<dbReference type="GO" id="GO:0008726">
    <property type="term" value="F:alkanesulfonate monooxygenase activity"/>
    <property type="evidence" value="ECO:0007669"/>
    <property type="project" value="TreeGrafter"/>
</dbReference>
<name>R4Z3J2_9ACTN</name>
<dbReference type="InterPro" id="IPR036661">
    <property type="entry name" value="Luciferase-like_sf"/>
</dbReference>
<dbReference type="eggNOG" id="COG2141">
    <property type="taxonomic scope" value="Bacteria"/>
</dbReference>
<keyword evidence="7" id="KW-1185">Reference proteome</keyword>
<accession>R4Z3J2</accession>
<dbReference type="EMBL" id="CANL01000023">
    <property type="protein sequence ID" value="CCM63841.1"/>
    <property type="molecule type" value="Genomic_DNA"/>
</dbReference>
<dbReference type="InterPro" id="IPR050172">
    <property type="entry name" value="SsuD_RutA_monooxygenase"/>
</dbReference>
<evidence type="ECO:0000256" key="1">
    <source>
        <dbReference type="ARBA" id="ARBA00022630"/>
    </source>
</evidence>
<keyword evidence="4" id="KW-0503">Monooxygenase</keyword>
<dbReference type="STRING" id="1229780.BN381_30037"/>
<keyword evidence="3" id="KW-0560">Oxidoreductase</keyword>
<keyword evidence="2" id="KW-0288">FMN</keyword>
<dbReference type="PANTHER" id="PTHR42847">
    <property type="entry name" value="ALKANESULFONATE MONOOXYGENASE"/>
    <property type="match status" value="1"/>
</dbReference>
<keyword evidence="1" id="KW-0285">Flavoprotein</keyword>
<evidence type="ECO:0000259" key="5">
    <source>
        <dbReference type="Pfam" id="PF00296"/>
    </source>
</evidence>